<dbReference type="VEuPathDB" id="PiroplasmaDB:TA06325"/>
<dbReference type="GO" id="GO:0071028">
    <property type="term" value="P:nuclear mRNA surveillance"/>
    <property type="evidence" value="ECO:0007669"/>
    <property type="project" value="TreeGrafter"/>
</dbReference>
<comment type="subcellular location">
    <subcellularLocation>
        <location evidence="1">Nucleus</location>
    </subcellularLocation>
</comment>
<dbReference type="GeneID" id="3864210"/>
<gene>
    <name evidence="5" type="ORF">TA06325</name>
</gene>
<keyword evidence="5" id="KW-0269">Exonuclease</keyword>
<sequence>MCDSTVYIMINFKRVDDRTNYSLRPVSFKLNPLKTGPSCKISVGNFRDDNGNLTGIGGRTTVIAILMFSSETKSKNAPGSFHNPHMEVFVRPASGTIKSSLRCIESILLKIMQRLVKVDRLGKVTLSLRLQIMEDSGGLLSVCINTLILCLYLSGIEMINVPYSVSVGIVRSGSDSMGENLVILDPTDYEIATYCSTSLTILCDPETGNYYIYLSSLGEVSLMTIDSGSGLYGNSLTLIKSLAKKAAVKYMEEVEKLKNQSSKSL</sequence>
<dbReference type="GO" id="GO:0004527">
    <property type="term" value="F:exonuclease activity"/>
    <property type="evidence" value="ECO:0007669"/>
    <property type="project" value="UniProtKB-KW"/>
</dbReference>
<keyword evidence="5" id="KW-0378">Hydrolase</keyword>
<dbReference type="InterPro" id="IPR050080">
    <property type="entry name" value="RNase_PH"/>
</dbReference>
<dbReference type="GO" id="GO:0016075">
    <property type="term" value="P:rRNA catabolic process"/>
    <property type="evidence" value="ECO:0007669"/>
    <property type="project" value="TreeGrafter"/>
</dbReference>
<dbReference type="PANTHER" id="PTHR11953:SF1">
    <property type="entry name" value="EXOSOME COMPLEX COMPONENT RRP46"/>
    <property type="match status" value="1"/>
</dbReference>
<dbReference type="KEGG" id="tan:TA06325"/>
<dbReference type="eggNOG" id="KOG1069">
    <property type="taxonomic scope" value="Eukaryota"/>
</dbReference>
<dbReference type="OrthoDB" id="27298at2759"/>
<evidence type="ECO:0000313" key="6">
    <source>
        <dbReference type="Proteomes" id="UP000001950"/>
    </source>
</evidence>
<evidence type="ECO:0000256" key="4">
    <source>
        <dbReference type="ARBA" id="ARBA00023242"/>
    </source>
</evidence>
<dbReference type="Proteomes" id="UP000001950">
    <property type="component" value="Chromosome 1"/>
</dbReference>
<dbReference type="GO" id="GO:0000176">
    <property type="term" value="C:nuclear exosome (RNase complex)"/>
    <property type="evidence" value="ECO:0007669"/>
    <property type="project" value="TreeGrafter"/>
</dbReference>
<organism evidence="5 6">
    <name type="scientific">Theileria annulata</name>
    <dbReference type="NCBI Taxonomy" id="5874"/>
    <lineage>
        <taxon>Eukaryota</taxon>
        <taxon>Sar</taxon>
        <taxon>Alveolata</taxon>
        <taxon>Apicomplexa</taxon>
        <taxon>Aconoidasida</taxon>
        <taxon>Piroplasmida</taxon>
        <taxon>Theileriidae</taxon>
        <taxon>Theileria</taxon>
    </lineage>
</organism>
<dbReference type="PANTHER" id="PTHR11953">
    <property type="entry name" value="EXOSOME COMPLEX COMPONENT"/>
    <property type="match status" value="1"/>
</dbReference>
<evidence type="ECO:0000256" key="3">
    <source>
        <dbReference type="ARBA" id="ARBA00022835"/>
    </source>
</evidence>
<keyword evidence="3" id="KW-0271">Exosome</keyword>
<dbReference type="EMBL" id="CR940347">
    <property type="protein sequence ID" value="CAI73191.1"/>
    <property type="molecule type" value="Genomic_DNA"/>
</dbReference>
<dbReference type="RefSeq" id="XP_953869.1">
    <property type="nucleotide sequence ID" value="XM_948776.1"/>
</dbReference>
<keyword evidence="4" id="KW-0539">Nucleus</keyword>
<evidence type="ECO:0000256" key="1">
    <source>
        <dbReference type="ARBA" id="ARBA00004123"/>
    </source>
</evidence>
<dbReference type="GO" id="GO:0005730">
    <property type="term" value="C:nucleolus"/>
    <property type="evidence" value="ECO:0007669"/>
    <property type="project" value="TreeGrafter"/>
</dbReference>
<proteinExistence type="predicted"/>
<dbReference type="GO" id="GO:0071051">
    <property type="term" value="P:poly(A)-dependent snoRNA 3'-end processing"/>
    <property type="evidence" value="ECO:0007669"/>
    <property type="project" value="TreeGrafter"/>
</dbReference>
<evidence type="ECO:0000256" key="2">
    <source>
        <dbReference type="ARBA" id="ARBA00022552"/>
    </source>
</evidence>
<dbReference type="InParanoid" id="Q4UI98"/>
<dbReference type="AlphaFoldDB" id="Q4UI98"/>
<dbReference type="InterPro" id="IPR020568">
    <property type="entry name" value="Ribosomal_Su5_D2-typ_SF"/>
</dbReference>
<reference evidence="5 6" key="1">
    <citation type="journal article" date="2005" name="Science">
        <title>Genome of the host-cell transforming parasite Theileria annulata compared with T. parva.</title>
        <authorList>
            <person name="Pain A."/>
            <person name="Renauld H."/>
            <person name="Berriman M."/>
            <person name="Murphy L."/>
            <person name="Yeats C.A."/>
            <person name="Weir W."/>
            <person name="Kerhornou A."/>
            <person name="Aslett M."/>
            <person name="Bishop R."/>
            <person name="Bouchier C."/>
            <person name="Cochet M."/>
            <person name="Coulson R.M.R."/>
            <person name="Cronin A."/>
            <person name="de Villiers E.P."/>
            <person name="Fraser A."/>
            <person name="Fosker N."/>
            <person name="Gardner M."/>
            <person name="Goble A."/>
            <person name="Griffiths-Jones S."/>
            <person name="Harris D.E."/>
            <person name="Katzer F."/>
            <person name="Larke N."/>
            <person name="Lord A."/>
            <person name="Maser P."/>
            <person name="McKellar S."/>
            <person name="Mooney P."/>
            <person name="Morton F."/>
            <person name="Nene V."/>
            <person name="O'Neil S."/>
            <person name="Price C."/>
            <person name="Quail M.A."/>
            <person name="Rabbinowitsch E."/>
            <person name="Rawlings N.D."/>
            <person name="Rutter S."/>
            <person name="Saunders D."/>
            <person name="Seeger K."/>
            <person name="Shah T."/>
            <person name="Squares R."/>
            <person name="Squares S."/>
            <person name="Tivey A."/>
            <person name="Walker A.R."/>
            <person name="Woodward J."/>
            <person name="Dobbelaere D.A.E."/>
            <person name="Langsley G."/>
            <person name="Rajandream M.A."/>
            <person name="McKeever D."/>
            <person name="Shiels B."/>
            <person name="Tait A."/>
            <person name="Barrell B.G."/>
            <person name="Hall N."/>
        </authorList>
    </citation>
    <scope>NUCLEOTIDE SEQUENCE [LARGE SCALE GENOMIC DNA]</scope>
    <source>
        <strain evidence="6">Ankara</strain>
    </source>
</reference>
<protein>
    <submittedName>
        <fullName evidence="5">Exosome complex exonuclease (Rrp46 homologue), putative</fullName>
    </submittedName>
</protein>
<dbReference type="Gene3D" id="3.30.230.70">
    <property type="entry name" value="GHMP Kinase, N-terminal domain"/>
    <property type="match status" value="1"/>
</dbReference>
<dbReference type="GO" id="GO:0034475">
    <property type="term" value="P:U4 snRNA 3'-end processing"/>
    <property type="evidence" value="ECO:0007669"/>
    <property type="project" value="TreeGrafter"/>
</dbReference>
<name>Q4UI98_THEAN</name>
<dbReference type="STRING" id="5874.Q4UI98"/>
<dbReference type="GO" id="GO:0003723">
    <property type="term" value="F:RNA binding"/>
    <property type="evidence" value="ECO:0007669"/>
    <property type="project" value="TreeGrafter"/>
</dbReference>
<dbReference type="InterPro" id="IPR027408">
    <property type="entry name" value="PNPase/RNase_PH_dom_sf"/>
</dbReference>
<keyword evidence="5" id="KW-0540">Nuclease</keyword>
<dbReference type="SUPFAM" id="SSF54211">
    <property type="entry name" value="Ribosomal protein S5 domain 2-like"/>
    <property type="match status" value="1"/>
</dbReference>
<dbReference type="GO" id="GO:0006364">
    <property type="term" value="P:rRNA processing"/>
    <property type="evidence" value="ECO:0007669"/>
    <property type="project" value="UniProtKB-KW"/>
</dbReference>
<keyword evidence="6" id="KW-1185">Reference proteome</keyword>
<dbReference type="OMA" id="HMEVFVR"/>
<evidence type="ECO:0000313" key="5">
    <source>
        <dbReference type="EMBL" id="CAI73191.1"/>
    </source>
</evidence>
<dbReference type="GO" id="GO:0000177">
    <property type="term" value="C:cytoplasmic exosome (RNase complex)"/>
    <property type="evidence" value="ECO:0007669"/>
    <property type="project" value="TreeGrafter"/>
</dbReference>
<accession>Q4UI98</accession>
<keyword evidence="2" id="KW-0698">rRNA processing</keyword>